<keyword evidence="1" id="KW-0472">Membrane</keyword>
<dbReference type="RefSeq" id="WP_181573754.1">
    <property type="nucleotide sequence ID" value="NZ_UAWI01000009.1"/>
</dbReference>
<reference evidence="2 3" key="1">
    <citation type="submission" date="2020-04" db="EMBL/GenBank/DDBJ databases">
        <title>Genomic insights into acetone-butanol-ethanol (ABE) fermentation by sequencing solventogenic clostridia strains.</title>
        <authorList>
            <person name="Brown S."/>
        </authorList>
    </citation>
    <scope>NUCLEOTIDE SEQUENCE [LARGE SCALE GENOMIC DNA]</scope>
    <source>
        <strain evidence="2 3">DJ011</strain>
    </source>
</reference>
<protein>
    <submittedName>
        <fullName evidence="2">Uncharacterized protein</fullName>
    </submittedName>
</protein>
<dbReference type="AlphaFoldDB" id="A0A923EDQ6"/>
<proteinExistence type="predicted"/>
<organism evidence="2 3">
    <name type="scientific">Clostridium tetanomorphum</name>
    <dbReference type="NCBI Taxonomy" id="1553"/>
    <lineage>
        <taxon>Bacteria</taxon>
        <taxon>Bacillati</taxon>
        <taxon>Bacillota</taxon>
        <taxon>Clostridia</taxon>
        <taxon>Eubacteriales</taxon>
        <taxon>Clostridiaceae</taxon>
        <taxon>Clostridium</taxon>
    </lineage>
</organism>
<dbReference type="Proteomes" id="UP000563151">
    <property type="component" value="Unassembled WGS sequence"/>
</dbReference>
<name>A0A923EDQ6_CLOTT</name>
<feature type="transmembrane region" description="Helical" evidence="1">
    <location>
        <begin position="66"/>
        <end position="85"/>
    </location>
</feature>
<keyword evidence="3" id="KW-1185">Reference proteome</keyword>
<feature type="transmembrane region" description="Helical" evidence="1">
    <location>
        <begin position="20"/>
        <end position="45"/>
    </location>
</feature>
<evidence type="ECO:0000256" key="1">
    <source>
        <dbReference type="SAM" id="Phobius"/>
    </source>
</evidence>
<evidence type="ECO:0000313" key="3">
    <source>
        <dbReference type="Proteomes" id="UP000563151"/>
    </source>
</evidence>
<accession>A0A923EDQ6</accession>
<dbReference type="EMBL" id="JAAZWO010000018">
    <property type="protein sequence ID" value="MBC2398795.1"/>
    <property type="molecule type" value="Genomic_DNA"/>
</dbReference>
<keyword evidence="1" id="KW-1133">Transmembrane helix</keyword>
<keyword evidence="1" id="KW-0812">Transmembrane</keyword>
<comment type="caution">
    <text evidence="2">The sequence shown here is derived from an EMBL/GenBank/DDBJ whole genome shotgun (WGS) entry which is preliminary data.</text>
</comment>
<evidence type="ECO:0000313" key="2">
    <source>
        <dbReference type="EMBL" id="MBC2398795.1"/>
    </source>
</evidence>
<sequence length="190" mass="22231">MTKYIHLDKLGETGVILRVTYWSNLIILIWLTLGTSIFFILLITHCLKGNKRKDKLNTLTILHGKITLSVLLVSFMIFISFAYLGREKVLDIVKRYDSDITLLKSEKTEIHEGMIEEGVEQEIEGGYYAEKPRPLKILNSYKFNTNEKCKKFLCPKNLLSNIEFKKNKYYRIYYLPHSRVVVSIESINEM</sequence>
<gene>
    <name evidence="2" type="ORF">HGG79_13580</name>
</gene>